<comment type="caution">
    <text evidence="2">The sequence shown here is derived from an EMBL/GenBank/DDBJ whole genome shotgun (WGS) entry which is preliminary data.</text>
</comment>
<dbReference type="AlphaFoldDB" id="A0A3M7PPI5"/>
<evidence type="ECO:0008006" key="4">
    <source>
        <dbReference type="Google" id="ProtNLM"/>
    </source>
</evidence>
<evidence type="ECO:0000313" key="2">
    <source>
        <dbReference type="EMBL" id="RNA01026.1"/>
    </source>
</evidence>
<name>A0A3M7PPI5_BRAPC</name>
<sequence>MEGYKVFLAVFCIICAHFSSVQSLTCKFGFGISEPGSHELKTYFDNSGAVDNCGVSGASNPVSEPKGCLKTVYELSGGNLFVEYACFSGTTKATESQYGRYIYTYVCTTDNCNSSHNLKFNLVAISAFSFLSLVKFI</sequence>
<feature type="signal peptide" evidence="1">
    <location>
        <begin position="1"/>
        <end position="23"/>
    </location>
</feature>
<organism evidence="2 3">
    <name type="scientific">Brachionus plicatilis</name>
    <name type="common">Marine rotifer</name>
    <name type="synonym">Brachionus muelleri</name>
    <dbReference type="NCBI Taxonomy" id="10195"/>
    <lineage>
        <taxon>Eukaryota</taxon>
        <taxon>Metazoa</taxon>
        <taxon>Spiralia</taxon>
        <taxon>Gnathifera</taxon>
        <taxon>Rotifera</taxon>
        <taxon>Eurotatoria</taxon>
        <taxon>Monogononta</taxon>
        <taxon>Pseudotrocha</taxon>
        <taxon>Ploima</taxon>
        <taxon>Brachionidae</taxon>
        <taxon>Brachionus</taxon>
    </lineage>
</organism>
<reference evidence="2 3" key="1">
    <citation type="journal article" date="2018" name="Sci. Rep.">
        <title>Genomic signatures of local adaptation to the degree of environmental predictability in rotifers.</title>
        <authorList>
            <person name="Franch-Gras L."/>
            <person name="Hahn C."/>
            <person name="Garcia-Roger E.M."/>
            <person name="Carmona M.J."/>
            <person name="Serra M."/>
            <person name="Gomez A."/>
        </authorList>
    </citation>
    <scope>NUCLEOTIDE SEQUENCE [LARGE SCALE GENOMIC DNA]</scope>
    <source>
        <strain evidence="2">HYR1</strain>
    </source>
</reference>
<evidence type="ECO:0000256" key="1">
    <source>
        <dbReference type="SAM" id="SignalP"/>
    </source>
</evidence>
<dbReference type="EMBL" id="REGN01009501">
    <property type="protein sequence ID" value="RNA01026.1"/>
    <property type="molecule type" value="Genomic_DNA"/>
</dbReference>
<dbReference type="Proteomes" id="UP000276133">
    <property type="component" value="Unassembled WGS sequence"/>
</dbReference>
<accession>A0A3M7PPI5</accession>
<keyword evidence="3" id="KW-1185">Reference proteome</keyword>
<gene>
    <name evidence="2" type="ORF">BpHYR1_017954</name>
</gene>
<evidence type="ECO:0000313" key="3">
    <source>
        <dbReference type="Proteomes" id="UP000276133"/>
    </source>
</evidence>
<feature type="chain" id="PRO_5018190971" description="UPAR/Ly6 domain-containing protein" evidence="1">
    <location>
        <begin position="24"/>
        <end position="137"/>
    </location>
</feature>
<keyword evidence="1" id="KW-0732">Signal</keyword>
<proteinExistence type="predicted"/>
<protein>
    <recommendedName>
        <fullName evidence="4">UPAR/Ly6 domain-containing protein</fullName>
    </recommendedName>
</protein>